<dbReference type="Proteomes" id="UP000193240">
    <property type="component" value="Unassembled WGS sequence"/>
</dbReference>
<organism evidence="1 2">
    <name type="scientific">Epicoccum nigrum</name>
    <name type="common">Soil fungus</name>
    <name type="synonym">Epicoccum purpurascens</name>
    <dbReference type="NCBI Taxonomy" id="105696"/>
    <lineage>
        <taxon>Eukaryota</taxon>
        <taxon>Fungi</taxon>
        <taxon>Dikarya</taxon>
        <taxon>Ascomycota</taxon>
        <taxon>Pezizomycotina</taxon>
        <taxon>Dothideomycetes</taxon>
        <taxon>Pleosporomycetidae</taxon>
        <taxon>Pleosporales</taxon>
        <taxon>Pleosporineae</taxon>
        <taxon>Didymellaceae</taxon>
        <taxon>Epicoccum</taxon>
    </lineage>
</organism>
<accession>A0A1Y2M649</accession>
<protein>
    <submittedName>
        <fullName evidence="1">Uncharacterized protein</fullName>
    </submittedName>
</protein>
<dbReference type="InParanoid" id="A0A1Y2M649"/>
<reference evidence="1 2" key="1">
    <citation type="journal article" date="2017" name="Genome Announc.">
        <title>Genome sequence of the saprophytic ascomycete Epicoccum nigrum ICMP 19927 strain isolated from New Zealand.</title>
        <authorList>
            <person name="Fokin M."/>
            <person name="Fleetwood D."/>
            <person name="Weir B.S."/>
            <person name="Villas-Boas S.G."/>
        </authorList>
    </citation>
    <scope>NUCLEOTIDE SEQUENCE [LARGE SCALE GENOMIC DNA]</scope>
    <source>
        <strain evidence="1 2">ICMP 19927</strain>
    </source>
</reference>
<gene>
    <name evidence="1" type="ORF">B5807_04629</name>
</gene>
<dbReference type="EMBL" id="KZ107841">
    <property type="protein sequence ID" value="OSS50967.1"/>
    <property type="molecule type" value="Genomic_DNA"/>
</dbReference>
<name>A0A1Y2M649_EPING</name>
<dbReference type="AlphaFoldDB" id="A0A1Y2M649"/>
<keyword evidence="2" id="KW-1185">Reference proteome</keyword>
<evidence type="ECO:0000313" key="2">
    <source>
        <dbReference type="Proteomes" id="UP000193240"/>
    </source>
</evidence>
<evidence type="ECO:0000313" key="1">
    <source>
        <dbReference type="EMBL" id="OSS50967.1"/>
    </source>
</evidence>
<proteinExistence type="predicted"/>
<sequence>MLENDKILLQNNKDMLDILKELRHRPFPNQNNSATEINLSPLLQVSRTCVPKLDFKSPDALSKDQLDGNQATMKIFQTISSESSDTDMSCTDEEGEYVTAEEFAICAKQVQKMLRQISKVQRSLETHEVTGI</sequence>